<dbReference type="InterPro" id="IPR001304">
    <property type="entry name" value="C-type_lectin-like"/>
</dbReference>
<protein>
    <recommendedName>
        <fullName evidence="2">C-type lectin domain-containing protein</fullName>
    </recommendedName>
</protein>
<proteinExistence type="predicted"/>
<dbReference type="PANTHER" id="PTHR45784:SF3">
    <property type="entry name" value="C-TYPE LECTIN DOMAIN FAMILY 4 MEMBER K-LIKE-RELATED"/>
    <property type="match status" value="1"/>
</dbReference>
<dbReference type="Pfam" id="PF00059">
    <property type="entry name" value="Lectin_C"/>
    <property type="match status" value="2"/>
</dbReference>
<reference evidence="3" key="1">
    <citation type="submission" date="2023-06" db="EMBL/GenBank/DDBJ databases">
        <title>Male Hemibagrus guttatus genome.</title>
        <authorList>
            <person name="Bian C."/>
        </authorList>
    </citation>
    <scope>NUCLEOTIDE SEQUENCE</scope>
    <source>
        <strain evidence="3">Male_cb2023</strain>
        <tissue evidence="3">Muscle</tissue>
    </source>
</reference>
<dbReference type="EMBL" id="JAUCMX010000029">
    <property type="protein sequence ID" value="KAK3507158.1"/>
    <property type="molecule type" value="Genomic_DNA"/>
</dbReference>
<keyword evidence="1" id="KW-1015">Disulfide bond</keyword>
<dbReference type="AlphaFoldDB" id="A0AAE0PTZ4"/>
<dbReference type="Proteomes" id="UP001274896">
    <property type="component" value="Unassembled WGS sequence"/>
</dbReference>
<feature type="domain" description="C-type lectin" evidence="2">
    <location>
        <begin position="129"/>
        <end position="225"/>
    </location>
</feature>
<gene>
    <name evidence="3" type="ORF">QTP70_009291</name>
</gene>
<keyword evidence="4" id="KW-1185">Reference proteome</keyword>
<name>A0AAE0PTZ4_9TELE</name>
<evidence type="ECO:0000256" key="1">
    <source>
        <dbReference type="ARBA" id="ARBA00023157"/>
    </source>
</evidence>
<feature type="domain" description="C-type lectin" evidence="2">
    <location>
        <begin position="1"/>
        <end position="110"/>
    </location>
</feature>
<sequence>MSAMEWHMAQNYCRAMYYDMASIKSDTDMLRFNKEAASKGLKESVWIGLYNDIDTWRWSLNELSLKNAPYKNWAFAQPDNNGGKEACGLIDKNAIWWDANCAEKKPFVCYDAKFSDAARFIAVTSLMLNWTEAQAYCRTHHTDLASSLNSSDNNIICQLIQTFQIYPWLGLYRDTWKWPDGTIATNLPWVSGQPDNYGGIQNCAVINNGLLNDVPCTKLYYFVCQTSIKQQIVRLQVKSDESVSIPDVQSSIIEKMKQKLKEHGMLGNMTWRVQPDGNIFHEKNNEDL</sequence>
<evidence type="ECO:0000313" key="4">
    <source>
        <dbReference type="Proteomes" id="UP001274896"/>
    </source>
</evidence>
<dbReference type="PANTHER" id="PTHR45784">
    <property type="entry name" value="C-TYPE LECTIN DOMAIN FAMILY 20 MEMBER A-RELATED"/>
    <property type="match status" value="1"/>
</dbReference>
<dbReference type="PROSITE" id="PS00615">
    <property type="entry name" value="C_TYPE_LECTIN_1"/>
    <property type="match status" value="2"/>
</dbReference>
<dbReference type="InterPro" id="IPR016187">
    <property type="entry name" value="CTDL_fold"/>
</dbReference>
<dbReference type="InterPro" id="IPR018378">
    <property type="entry name" value="C-type_lectin_CS"/>
</dbReference>
<evidence type="ECO:0000313" key="3">
    <source>
        <dbReference type="EMBL" id="KAK3507158.1"/>
    </source>
</evidence>
<dbReference type="Gene3D" id="3.10.100.10">
    <property type="entry name" value="Mannose-Binding Protein A, subunit A"/>
    <property type="match status" value="2"/>
</dbReference>
<dbReference type="SUPFAM" id="SSF56436">
    <property type="entry name" value="C-type lectin-like"/>
    <property type="match status" value="2"/>
</dbReference>
<dbReference type="PROSITE" id="PS50041">
    <property type="entry name" value="C_TYPE_LECTIN_2"/>
    <property type="match status" value="2"/>
</dbReference>
<organism evidence="3 4">
    <name type="scientific">Hemibagrus guttatus</name>
    <dbReference type="NCBI Taxonomy" id="175788"/>
    <lineage>
        <taxon>Eukaryota</taxon>
        <taxon>Metazoa</taxon>
        <taxon>Chordata</taxon>
        <taxon>Craniata</taxon>
        <taxon>Vertebrata</taxon>
        <taxon>Euteleostomi</taxon>
        <taxon>Actinopterygii</taxon>
        <taxon>Neopterygii</taxon>
        <taxon>Teleostei</taxon>
        <taxon>Ostariophysi</taxon>
        <taxon>Siluriformes</taxon>
        <taxon>Bagridae</taxon>
        <taxon>Hemibagrus</taxon>
    </lineage>
</organism>
<comment type="caution">
    <text evidence="3">The sequence shown here is derived from an EMBL/GenBank/DDBJ whole genome shotgun (WGS) entry which is preliminary data.</text>
</comment>
<dbReference type="InterPro" id="IPR016186">
    <property type="entry name" value="C-type_lectin-like/link_sf"/>
</dbReference>
<evidence type="ECO:0000259" key="2">
    <source>
        <dbReference type="PROSITE" id="PS50041"/>
    </source>
</evidence>
<dbReference type="SMART" id="SM00034">
    <property type="entry name" value="CLECT"/>
    <property type="match status" value="2"/>
</dbReference>
<accession>A0AAE0PTZ4</accession>